<evidence type="ECO:0000313" key="2">
    <source>
        <dbReference type="Proteomes" id="UP000069850"/>
    </source>
</evidence>
<organism evidence="1 2">
    <name type="scientific">Methanoculleus bourgensis</name>
    <dbReference type="NCBI Taxonomy" id="83986"/>
    <lineage>
        <taxon>Archaea</taxon>
        <taxon>Methanobacteriati</taxon>
        <taxon>Methanobacteriota</taxon>
        <taxon>Stenosarchaea group</taxon>
        <taxon>Methanomicrobia</taxon>
        <taxon>Methanomicrobiales</taxon>
        <taxon>Methanomicrobiaceae</taxon>
        <taxon>Methanoculleus</taxon>
    </lineage>
</organism>
<dbReference type="KEGG" id="mema:MMAB1_0152"/>
<name>A0A0X3BGX6_9EURY</name>
<reference evidence="1 2" key="1">
    <citation type="submission" date="2016-01" db="EMBL/GenBank/DDBJ databases">
        <authorList>
            <person name="Manzoor S."/>
        </authorList>
    </citation>
    <scope>NUCLEOTIDE SEQUENCE [LARGE SCALE GENOMIC DNA]</scope>
    <source>
        <strain evidence="1">Methanoculleus sp MAB1</strain>
    </source>
</reference>
<dbReference type="EMBL" id="LT158599">
    <property type="protein sequence ID" value="CVK31368.1"/>
    <property type="molecule type" value="Genomic_DNA"/>
</dbReference>
<proteinExistence type="predicted"/>
<evidence type="ECO:0000313" key="1">
    <source>
        <dbReference type="EMBL" id="CVK31368.1"/>
    </source>
</evidence>
<protein>
    <submittedName>
        <fullName evidence="1">Uncharacterized protein</fullName>
    </submittedName>
</protein>
<dbReference type="AlphaFoldDB" id="A0A0X3BGX6"/>
<accession>A0A0X3BGX6</accession>
<gene>
    <name evidence="1" type="ORF">MMAB1_0152</name>
</gene>
<sequence length="232" mass="26423">MRYPIHGLDRRLLVRHEKNVFSRTCKPSPCHSNRCVRVPLRRYSLVRDAPPRSSWVRRFPGHSRPAAVLLEVVQRIRGLLPDLPQEVVCEVRVGHLERVLHRPLRILGEPALPFHLSPDVPDGVVDILFALPLQHRYRSCHLSPPHSVAYGEVVLFEVNPGAQYFAKMFEPVLRRANHRFPFALFAASREISARGDRASRVAREAAKSSFRALRTHVEASREAASFDVGCQN</sequence>
<dbReference type="Proteomes" id="UP000069850">
    <property type="component" value="Chromosome 1"/>
</dbReference>